<dbReference type="PANTHER" id="PTHR32089">
    <property type="entry name" value="METHYL-ACCEPTING CHEMOTAXIS PROTEIN MCPB"/>
    <property type="match status" value="1"/>
</dbReference>
<evidence type="ECO:0000256" key="5">
    <source>
        <dbReference type="PROSITE-ProRule" id="PRU00284"/>
    </source>
</evidence>
<evidence type="ECO:0000256" key="2">
    <source>
        <dbReference type="ARBA" id="ARBA00022519"/>
    </source>
</evidence>
<keyword evidence="2" id="KW-0997">Cell inner membrane</keyword>
<dbReference type="AlphaFoldDB" id="A0A1W1H6E1"/>
<accession>A0A1W1H6E1</accession>
<dbReference type="InterPro" id="IPR000727">
    <property type="entry name" value="T_SNARE_dom"/>
</dbReference>
<feature type="domain" description="T-SNARE coiled-coil homology" evidence="8">
    <location>
        <begin position="438"/>
        <end position="500"/>
    </location>
</feature>
<evidence type="ECO:0000256" key="4">
    <source>
        <dbReference type="ARBA" id="ARBA00029447"/>
    </source>
</evidence>
<feature type="domain" description="HAMP" evidence="9">
    <location>
        <begin position="208"/>
        <end position="260"/>
    </location>
</feature>
<keyword evidence="3 5" id="KW-0807">Transducer</keyword>
<keyword evidence="2" id="KW-1003">Cell membrane</keyword>
<dbReference type="Proteomes" id="UP000191931">
    <property type="component" value="Unassembled WGS sequence"/>
</dbReference>
<dbReference type="RefSeq" id="WP_080804399.1">
    <property type="nucleotide sequence ID" value="NZ_LT828546.1"/>
</dbReference>
<dbReference type="Gene3D" id="1.10.287.950">
    <property type="entry name" value="Methyl-accepting chemotaxis protein"/>
    <property type="match status" value="1"/>
</dbReference>
<proteinExistence type="inferred from homology"/>
<dbReference type="GO" id="GO:0005886">
    <property type="term" value="C:plasma membrane"/>
    <property type="evidence" value="ECO:0007669"/>
    <property type="project" value="UniProtKB-SubCell"/>
</dbReference>
<dbReference type="InterPro" id="IPR004090">
    <property type="entry name" value="Chemotax_Me-accpt_rcpt"/>
</dbReference>
<feature type="domain" description="Methyl-accepting transducer" evidence="7">
    <location>
        <begin position="279"/>
        <end position="515"/>
    </location>
</feature>
<dbReference type="PROSITE" id="PS50192">
    <property type="entry name" value="T_SNARE"/>
    <property type="match status" value="1"/>
</dbReference>
<dbReference type="InterPro" id="IPR003660">
    <property type="entry name" value="HAMP_dom"/>
</dbReference>
<evidence type="ECO:0000256" key="3">
    <source>
        <dbReference type="ARBA" id="ARBA00023224"/>
    </source>
</evidence>
<evidence type="ECO:0000256" key="6">
    <source>
        <dbReference type="SAM" id="Phobius"/>
    </source>
</evidence>
<evidence type="ECO:0000313" key="10">
    <source>
        <dbReference type="EMBL" id="SLM28027.1"/>
    </source>
</evidence>
<keyword evidence="6" id="KW-0812">Transmembrane</keyword>
<organism evidence="10 11">
    <name type="scientific">Desulfamplus magnetovallimortis</name>
    <dbReference type="NCBI Taxonomy" id="1246637"/>
    <lineage>
        <taxon>Bacteria</taxon>
        <taxon>Pseudomonadati</taxon>
        <taxon>Thermodesulfobacteriota</taxon>
        <taxon>Desulfobacteria</taxon>
        <taxon>Desulfobacterales</taxon>
        <taxon>Desulfobacteraceae</taxon>
        <taxon>Desulfamplus</taxon>
    </lineage>
</organism>
<dbReference type="InterPro" id="IPR004089">
    <property type="entry name" value="MCPsignal_dom"/>
</dbReference>
<reference evidence="10 11" key="1">
    <citation type="submission" date="2017-03" db="EMBL/GenBank/DDBJ databases">
        <authorList>
            <person name="Afonso C.L."/>
            <person name="Miller P.J."/>
            <person name="Scott M.A."/>
            <person name="Spackman E."/>
            <person name="Goraichik I."/>
            <person name="Dimitrov K.M."/>
            <person name="Suarez D.L."/>
            <person name="Swayne D.E."/>
        </authorList>
    </citation>
    <scope>NUCLEOTIDE SEQUENCE [LARGE SCALE GENOMIC DNA]</scope>
    <source>
        <strain evidence="10">PRJEB14757</strain>
    </source>
</reference>
<dbReference type="GO" id="GO:0006935">
    <property type="term" value="P:chemotaxis"/>
    <property type="evidence" value="ECO:0007669"/>
    <property type="project" value="InterPro"/>
</dbReference>
<comment type="subcellular location">
    <subcellularLocation>
        <location evidence="1">Cell inner membrane</location>
        <topology evidence="1">Multi-pass membrane protein</topology>
    </subcellularLocation>
</comment>
<dbReference type="PRINTS" id="PR00260">
    <property type="entry name" value="CHEMTRNSDUCR"/>
</dbReference>
<dbReference type="STRING" id="1246637.MTBBW1_1220027"/>
<evidence type="ECO:0000259" key="8">
    <source>
        <dbReference type="PROSITE" id="PS50192"/>
    </source>
</evidence>
<dbReference type="Pfam" id="PF12729">
    <property type="entry name" value="4HB_MCP_1"/>
    <property type="match status" value="1"/>
</dbReference>
<dbReference type="PROSITE" id="PS50111">
    <property type="entry name" value="CHEMOTAXIS_TRANSDUC_2"/>
    <property type="match status" value="1"/>
</dbReference>
<feature type="transmembrane region" description="Helical" evidence="6">
    <location>
        <begin position="12"/>
        <end position="32"/>
    </location>
</feature>
<dbReference type="GO" id="GO:0004888">
    <property type="term" value="F:transmembrane signaling receptor activity"/>
    <property type="evidence" value="ECO:0007669"/>
    <property type="project" value="InterPro"/>
</dbReference>
<dbReference type="CDD" id="cd06225">
    <property type="entry name" value="HAMP"/>
    <property type="match status" value="1"/>
</dbReference>
<gene>
    <name evidence="10" type="ORF">MTBBW1_1220027</name>
</gene>
<evidence type="ECO:0000256" key="1">
    <source>
        <dbReference type="ARBA" id="ARBA00004429"/>
    </source>
</evidence>
<protein>
    <recommendedName>
        <fullName evidence="12">Methyl-accepting chemotaxis protein</fullName>
    </recommendedName>
</protein>
<dbReference type="Pfam" id="PF00672">
    <property type="entry name" value="HAMP"/>
    <property type="match status" value="1"/>
</dbReference>
<dbReference type="SMART" id="SM00283">
    <property type="entry name" value="MA"/>
    <property type="match status" value="1"/>
</dbReference>
<dbReference type="Pfam" id="PF00015">
    <property type="entry name" value="MCPsignal"/>
    <property type="match status" value="1"/>
</dbReference>
<feature type="transmembrane region" description="Helical" evidence="6">
    <location>
        <begin position="189"/>
        <end position="206"/>
    </location>
</feature>
<dbReference type="PANTHER" id="PTHR32089:SF112">
    <property type="entry name" value="LYSOZYME-LIKE PROTEIN-RELATED"/>
    <property type="match status" value="1"/>
</dbReference>
<dbReference type="SUPFAM" id="SSF58104">
    <property type="entry name" value="Methyl-accepting chemotaxis protein (MCP) signaling domain"/>
    <property type="match status" value="1"/>
</dbReference>
<comment type="similarity">
    <text evidence="4">Belongs to the methyl-accepting chemotaxis (MCP) protein family.</text>
</comment>
<evidence type="ECO:0008006" key="12">
    <source>
        <dbReference type="Google" id="ProtNLM"/>
    </source>
</evidence>
<dbReference type="PROSITE" id="PS50885">
    <property type="entry name" value="HAMP"/>
    <property type="match status" value="1"/>
</dbReference>
<evidence type="ECO:0000259" key="7">
    <source>
        <dbReference type="PROSITE" id="PS50111"/>
    </source>
</evidence>
<dbReference type="SMART" id="SM00304">
    <property type="entry name" value="HAMP"/>
    <property type="match status" value="1"/>
</dbReference>
<keyword evidence="11" id="KW-1185">Reference proteome</keyword>
<name>A0A1W1H6E1_9BACT</name>
<dbReference type="EMBL" id="FWEV01000027">
    <property type="protein sequence ID" value="SLM28027.1"/>
    <property type="molecule type" value="Genomic_DNA"/>
</dbReference>
<sequence length="552" mass="60153">MNVKNWKLGWKLGVAFALMIFMMIVISVLSSIEMKHVAGNIDQFYQHPYAVVTTLNKIDADIVRIHRAMKEMAIAAKNSDKARVSSEIRQIDTYEEQVLEGYAFLKERFMGDPEKLSRSLSLFSEWKPIIKDTISEVQAGNYTPKGKNYTQLKKINQSLMELMEFSEKNAAQFVETSDLQIRRVIKIEYAVLFTSIIFAILLGYFITSGITVTLGKALKMANAMKKGDFTARIENSRKDETGELADALNQMADNLKEMIEDVVDGVNTLSKSSSLLTDISNVMASGSEETASQANSVASAVEQMSANMISVASAMEQATTTVGMIATSTEEMRATINEIAKNSGEGRTIANDAVSKAARTTERVEELGEAAKLVGKVTETITDISEQTNLLALNATIEAARAGEAGKGFAVVANEIKDLARQTADATLEIKKNIERMQDSTRTSIDEIKAISQIINNINDISSTIAAAVEEQSASTSEITQNVQQAADGLNDVNENVAQVSDVTRDVASNVAGVSQVAEEMAENSTQVSTSALDLSRLAERLNKMVARFKIA</sequence>
<keyword evidence="6" id="KW-1133">Transmembrane helix</keyword>
<evidence type="ECO:0000313" key="11">
    <source>
        <dbReference type="Proteomes" id="UP000191931"/>
    </source>
</evidence>
<keyword evidence="6" id="KW-0472">Membrane</keyword>
<dbReference type="InterPro" id="IPR024478">
    <property type="entry name" value="HlyB_4HB_MCP"/>
</dbReference>
<dbReference type="OrthoDB" id="5342522at2"/>
<dbReference type="GO" id="GO:0007165">
    <property type="term" value="P:signal transduction"/>
    <property type="evidence" value="ECO:0007669"/>
    <property type="project" value="UniProtKB-KW"/>
</dbReference>
<evidence type="ECO:0000259" key="9">
    <source>
        <dbReference type="PROSITE" id="PS50885"/>
    </source>
</evidence>